<feature type="transmembrane region" description="Helical" evidence="1">
    <location>
        <begin position="229"/>
        <end position="251"/>
    </location>
</feature>
<feature type="transmembrane region" description="Helical" evidence="1">
    <location>
        <begin position="148"/>
        <end position="168"/>
    </location>
</feature>
<keyword evidence="3" id="KW-1185">Reference proteome</keyword>
<dbReference type="Proteomes" id="UP000184532">
    <property type="component" value="Unassembled WGS sequence"/>
</dbReference>
<dbReference type="STRING" id="570519.SAMN04488116_1008"/>
<accession>A0A1M5IZ24</accession>
<dbReference type="OrthoDB" id="6016419at2"/>
<feature type="transmembrane region" description="Helical" evidence="1">
    <location>
        <begin position="197"/>
        <end position="217"/>
    </location>
</feature>
<dbReference type="PANTHER" id="PTHR43471:SF14">
    <property type="entry name" value="ABC-2 TYPE TRANSPORT SYSTEM PERMEASE PROTEIN"/>
    <property type="match status" value="1"/>
</dbReference>
<reference evidence="3" key="1">
    <citation type="submission" date="2016-11" db="EMBL/GenBank/DDBJ databases">
        <authorList>
            <person name="Varghese N."/>
            <person name="Submissions S."/>
        </authorList>
    </citation>
    <scope>NUCLEOTIDE SEQUENCE [LARGE SCALE GENOMIC DNA]</scope>
    <source>
        <strain evidence="3">DSM 22638</strain>
    </source>
</reference>
<dbReference type="AlphaFoldDB" id="A0A1M5IZ24"/>
<feature type="transmembrane region" description="Helical" evidence="1">
    <location>
        <begin position="258"/>
        <end position="276"/>
    </location>
</feature>
<evidence type="ECO:0000313" key="2">
    <source>
        <dbReference type="EMBL" id="SHG33385.1"/>
    </source>
</evidence>
<dbReference type="Pfam" id="PF13346">
    <property type="entry name" value="ABC2_membrane_5"/>
    <property type="match status" value="1"/>
</dbReference>
<dbReference type="Pfam" id="PF12040">
    <property type="entry name" value="DUF3526"/>
    <property type="match status" value="1"/>
</dbReference>
<dbReference type="PANTHER" id="PTHR43471">
    <property type="entry name" value="ABC TRANSPORTER PERMEASE"/>
    <property type="match status" value="1"/>
</dbReference>
<protein>
    <submittedName>
        <fullName evidence="2">ABC-2 type transport system permease protein</fullName>
    </submittedName>
</protein>
<feature type="transmembrane region" description="Helical" evidence="1">
    <location>
        <begin position="12"/>
        <end position="35"/>
    </location>
</feature>
<feature type="transmembrane region" description="Helical" evidence="1">
    <location>
        <begin position="441"/>
        <end position="461"/>
    </location>
</feature>
<dbReference type="InterPro" id="IPR025699">
    <property type="entry name" value="ABC2_memb-like"/>
</dbReference>
<gene>
    <name evidence="2" type="ORF">SAMN04488116_1008</name>
</gene>
<evidence type="ECO:0000313" key="3">
    <source>
        <dbReference type="Proteomes" id="UP000184532"/>
    </source>
</evidence>
<keyword evidence="1" id="KW-0472">Membrane</keyword>
<sequence length="475" mass="54007">MYQFNSKYELKSLLRNGWIQLMTLLLLGLFLFAFYNGNEKVDKRKNDIQAAFNEVKESDQNMLILLDSVQRGMEVSASRWTIPTKPMAVGNYHPRVAAMNPGPLAFVATGQSDLFSHYIKPKASGDDMALNFTEISNPVQQLFGSFDLAFVIIYLLPLIIIAFTYNVLSSEKESGTLRLLASQPISMRSWVFQKMGIRLFWVVLMIGVVLILVSVIIPSGVNIVELLPVFGVTLGYIFFWFALAFAVNLWVGSSSKNAIALIGLWLVFVLLIPSVLNQMGNALYPMPSRTLMINEMRSAKAEATKKQDQILDNFLRDHPEYAINDPNQNRSFYHRYMASQQLVREELQPVVGRFEQQLQNQQQWISQLKWISPAIIVQQELNALAGSSTKDYENYRKQVTAFAESWRQHLLPFLYSNEPFSTDDYENLPEFQYQRLTSDTTLISIIALVFIALIGVILGFLKGVGSQSTEKFITQ</sequence>
<keyword evidence="1" id="KW-0812">Transmembrane</keyword>
<dbReference type="InterPro" id="IPR021913">
    <property type="entry name" value="DUF3526"/>
</dbReference>
<evidence type="ECO:0000256" key="1">
    <source>
        <dbReference type="SAM" id="Phobius"/>
    </source>
</evidence>
<name>A0A1M5IZ24_9FLAO</name>
<proteinExistence type="predicted"/>
<organism evidence="2 3">
    <name type="scientific">Flagellimonas flava</name>
    <dbReference type="NCBI Taxonomy" id="570519"/>
    <lineage>
        <taxon>Bacteria</taxon>
        <taxon>Pseudomonadati</taxon>
        <taxon>Bacteroidota</taxon>
        <taxon>Flavobacteriia</taxon>
        <taxon>Flavobacteriales</taxon>
        <taxon>Flavobacteriaceae</taxon>
        <taxon>Flagellimonas</taxon>
    </lineage>
</organism>
<dbReference type="EMBL" id="FQWL01000001">
    <property type="protein sequence ID" value="SHG33385.1"/>
    <property type="molecule type" value="Genomic_DNA"/>
</dbReference>
<keyword evidence="1" id="KW-1133">Transmembrane helix</keyword>
<dbReference type="RefSeq" id="WP_073176838.1">
    <property type="nucleotide sequence ID" value="NZ_FQWL01000001.1"/>
</dbReference>